<feature type="non-terminal residue" evidence="1">
    <location>
        <position position="1"/>
    </location>
</feature>
<dbReference type="PANTHER" id="PTHR33116:SF78">
    <property type="entry name" value="OS12G0587133 PROTEIN"/>
    <property type="match status" value="1"/>
</dbReference>
<gene>
    <name evidence="1" type="ORF">MTR67_022310</name>
</gene>
<reference evidence="1" key="1">
    <citation type="submission" date="2023-08" db="EMBL/GenBank/DDBJ databases">
        <title>A de novo genome assembly of Solanum verrucosum Schlechtendal, a Mexican diploid species geographically isolated from the other diploid A-genome species in potato relatives.</title>
        <authorList>
            <person name="Hosaka K."/>
        </authorList>
    </citation>
    <scope>NUCLEOTIDE SEQUENCE</scope>
    <source>
        <tissue evidence="1">Young leaves</tissue>
    </source>
</reference>
<organism evidence="1 2">
    <name type="scientific">Solanum verrucosum</name>
    <dbReference type="NCBI Taxonomy" id="315347"/>
    <lineage>
        <taxon>Eukaryota</taxon>
        <taxon>Viridiplantae</taxon>
        <taxon>Streptophyta</taxon>
        <taxon>Embryophyta</taxon>
        <taxon>Tracheophyta</taxon>
        <taxon>Spermatophyta</taxon>
        <taxon>Magnoliopsida</taxon>
        <taxon>eudicotyledons</taxon>
        <taxon>Gunneridae</taxon>
        <taxon>Pentapetalae</taxon>
        <taxon>asterids</taxon>
        <taxon>lamiids</taxon>
        <taxon>Solanales</taxon>
        <taxon>Solanaceae</taxon>
        <taxon>Solanoideae</taxon>
        <taxon>Solaneae</taxon>
        <taxon>Solanum</taxon>
    </lineage>
</organism>
<dbReference type="EMBL" id="CP133616">
    <property type="protein sequence ID" value="WMV28925.1"/>
    <property type="molecule type" value="Genomic_DNA"/>
</dbReference>
<keyword evidence="2" id="KW-1185">Reference proteome</keyword>
<dbReference type="AlphaFoldDB" id="A0AAF0QUG0"/>
<sequence>VSYLHINWRKSFIYPINSVLTTDILASRLGGKVGELPTTYLGMPLGAKSTSKGIWNGVLEKCGKRLTNWKSQYLSWGGRLTLINSVINALPSYMMSIFPMPNNVSKSIDALRRNFLWQGSEDKKKFHLVKWEELIFPNEEHMLWKEVITAKYGMGDKWMTKMGRSGSGLKTSFWEDKWNGAVPICLFYANISGYNVNRTRMEFVPTREPS</sequence>
<dbReference type="PANTHER" id="PTHR33116">
    <property type="entry name" value="REVERSE TRANSCRIPTASE ZINC-BINDING DOMAIN-CONTAINING PROTEIN-RELATED-RELATED"/>
    <property type="match status" value="1"/>
</dbReference>
<name>A0AAF0QUG0_SOLVR</name>
<evidence type="ECO:0000313" key="2">
    <source>
        <dbReference type="Proteomes" id="UP001234989"/>
    </source>
</evidence>
<evidence type="ECO:0000313" key="1">
    <source>
        <dbReference type="EMBL" id="WMV28925.1"/>
    </source>
</evidence>
<accession>A0AAF0QUG0</accession>
<proteinExistence type="predicted"/>
<dbReference type="Proteomes" id="UP001234989">
    <property type="component" value="Chromosome 5"/>
</dbReference>
<protein>
    <submittedName>
        <fullName evidence="1">Uncharacterized protein</fullName>
    </submittedName>
</protein>